<comment type="caution">
    <text evidence="2">The sequence shown here is derived from an EMBL/GenBank/DDBJ whole genome shotgun (WGS) entry which is preliminary data.</text>
</comment>
<dbReference type="AlphaFoldDB" id="A0A078RW23"/>
<reference evidence="2 3" key="1">
    <citation type="submission" date="2014-04" db="EMBL/GenBank/DDBJ databases">
        <authorList>
            <person name="Sears C."/>
            <person name="Carroll K."/>
            <person name="Sack B.R."/>
            <person name="Qadri F."/>
            <person name="Myers L.L."/>
            <person name="Chung G.-T."/>
            <person name="Escheverria P."/>
            <person name="Fraser C.M."/>
            <person name="Sadzewicz L."/>
            <person name="Shefchek K.A."/>
            <person name="Tallon L."/>
            <person name="Das S.P."/>
            <person name="Daugherty S."/>
            <person name="Mongodin E.F."/>
        </authorList>
    </citation>
    <scope>NUCLEOTIDE SEQUENCE [LARGE SCALE GENOMIC DNA]</scope>
    <source>
        <strain evidence="2 3">3978 T3 ii</strain>
    </source>
</reference>
<keyword evidence="1" id="KW-0472">Membrane</keyword>
<dbReference type="PATRIC" id="fig|1339349.3.peg.3703"/>
<sequence length="57" mass="6802">MKYCSYKCSKNEYSFKKRKEQTMNRKHLVAIGVVIAVLLLLYWLFVAEDMNAWLNVN</sequence>
<feature type="transmembrane region" description="Helical" evidence="1">
    <location>
        <begin position="27"/>
        <end position="45"/>
    </location>
</feature>
<keyword evidence="1" id="KW-1133">Transmembrane helix</keyword>
<organism evidence="2 3">
    <name type="scientific">Bacteroides uniformis str. 3978 T3 ii</name>
    <dbReference type="NCBI Taxonomy" id="1339349"/>
    <lineage>
        <taxon>Bacteria</taxon>
        <taxon>Pseudomonadati</taxon>
        <taxon>Bacteroidota</taxon>
        <taxon>Bacteroidia</taxon>
        <taxon>Bacteroidales</taxon>
        <taxon>Bacteroidaceae</taxon>
        <taxon>Bacteroides</taxon>
    </lineage>
</organism>
<evidence type="ECO:0000313" key="2">
    <source>
        <dbReference type="EMBL" id="KDS48901.1"/>
    </source>
</evidence>
<dbReference type="EMBL" id="JNHN01000179">
    <property type="protein sequence ID" value="KDS48901.1"/>
    <property type="molecule type" value="Genomic_DNA"/>
</dbReference>
<dbReference type="Proteomes" id="UP000028013">
    <property type="component" value="Unassembled WGS sequence"/>
</dbReference>
<evidence type="ECO:0000313" key="3">
    <source>
        <dbReference type="Proteomes" id="UP000028013"/>
    </source>
</evidence>
<gene>
    <name evidence="2" type="ORF">M094_2592</name>
</gene>
<keyword evidence="1" id="KW-0812">Transmembrane</keyword>
<name>A0A078RW23_BACUN</name>
<evidence type="ECO:0000256" key="1">
    <source>
        <dbReference type="SAM" id="Phobius"/>
    </source>
</evidence>
<protein>
    <submittedName>
        <fullName evidence="2">Uncharacterized protein</fullName>
    </submittedName>
</protein>
<accession>A0A078RW23</accession>
<proteinExistence type="predicted"/>